<keyword evidence="3" id="KW-0964">Secreted</keyword>
<accession>A0ABN7RU00</accession>
<keyword evidence="6 7" id="KW-0720">Serine protease</keyword>
<comment type="subcellular location">
    <subcellularLocation>
        <location evidence="1">Secreted</location>
    </subcellularLocation>
</comment>
<dbReference type="InterPro" id="IPR036852">
    <property type="entry name" value="Peptidase_S8/S53_dom_sf"/>
</dbReference>
<dbReference type="InterPro" id="IPR034084">
    <property type="entry name" value="Thermitase-like_dom"/>
</dbReference>
<keyword evidence="11" id="KW-1185">Reference proteome</keyword>
<feature type="domain" description="Peptidase S8/S53" evidence="9">
    <location>
        <begin position="372"/>
        <end position="614"/>
    </location>
</feature>
<evidence type="ECO:0000256" key="7">
    <source>
        <dbReference type="PROSITE-ProRule" id="PRU01240"/>
    </source>
</evidence>
<dbReference type="InterPro" id="IPR023828">
    <property type="entry name" value="Peptidase_S8_Ser-AS"/>
</dbReference>
<dbReference type="Gene3D" id="3.40.50.200">
    <property type="entry name" value="Peptidase S8/S53 domain"/>
    <property type="match status" value="1"/>
</dbReference>
<evidence type="ECO:0000313" key="11">
    <source>
        <dbReference type="Proteomes" id="UP000681526"/>
    </source>
</evidence>
<protein>
    <submittedName>
        <fullName evidence="10">Peptidase S8 and S53 subtilisin kexin sedolisin</fullName>
    </submittedName>
</protein>
<evidence type="ECO:0000256" key="3">
    <source>
        <dbReference type="ARBA" id="ARBA00022525"/>
    </source>
</evidence>
<dbReference type="InterPro" id="IPR015500">
    <property type="entry name" value="Peptidase_S8_subtilisin-rel"/>
</dbReference>
<dbReference type="InterPro" id="IPR000209">
    <property type="entry name" value="Peptidase_S8/S53_dom"/>
</dbReference>
<feature type="active site" description="Charge relay system" evidence="7">
    <location>
        <position position="566"/>
    </location>
</feature>
<dbReference type="PROSITE" id="PS00136">
    <property type="entry name" value="SUBTILASE_ASP"/>
    <property type="match status" value="1"/>
</dbReference>
<feature type="active site" description="Charge relay system" evidence="7">
    <location>
        <position position="412"/>
    </location>
</feature>
<dbReference type="EMBL" id="CAJRAY010000032">
    <property type="protein sequence ID" value="CAG5083582.1"/>
    <property type="molecule type" value="Genomic_DNA"/>
</dbReference>
<comment type="caution">
    <text evidence="10">The sequence shown here is derived from an EMBL/GenBank/DDBJ whole genome shotgun (WGS) entry which is preliminary data.</text>
</comment>
<reference evidence="10 11" key="1">
    <citation type="submission" date="2021-04" db="EMBL/GenBank/DDBJ databases">
        <authorList>
            <person name="Rakotoarivonina H."/>
        </authorList>
    </citation>
    <scope>NUCLEOTIDE SEQUENCE [LARGE SCALE GENOMIC DNA]</scope>
    <source>
        <strain evidence="10 11">XE</strain>
    </source>
</reference>
<proteinExistence type="inferred from homology"/>
<keyword evidence="4 7" id="KW-0645">Protease</keyword>
<dbReference type="PROSITE" id="PS00137">
    <property type="entry name" value="SUBTILASE_HIS"/>
    <property type="match status" value="1"/>
</dbReference>
<sequence>MSRRPKLRPKWLRWAAAGAAAAALIAFLPWQIGVREDEGNGDGASSRPSVMNAAQEKRLKLEAVRRDAEATAQLCTLECSKEFRALRADADEEKLRHLLDAHPHMTYVRLKASGGRAKEAGAMPKGGGETWNAQLAQAEREAQAGRTYVSEPVRVNGSRYIVLGVPTADSSGTVTGIIRQDIVDEVERRQRLHLRLVPYPAEGRYKIESAKPNSTEDITVRTGEDNGSASHYHINEAVVRFRREPTDAEIREIMKDIDGASVRKLGYARVFTSRSMETEDLIAYFRERWNPVYVEPHYLYLANGLRGQALRADGAKSGTGASDREGFKVRAENGADATGDAIVPNDLLYNAYQWNLPAIETERGWALSRGSDDIVIAVLDTGVQLDHPDLKGRIAEGINLVGEGDPEDDVGHGTHVAGIIAATVNNGEGVAGLSWRGRIMPVKVLDSSGSGTTYSVAEGIIWATDHGADVINMSLGNYASAQFLHDAIRYAHDRGVVLVAASGNDNTDQPGYPAAYPEVFAVAATDAEDNKAPYSNYGDYIDAAAPGDAIASTYPGNQYAALSGTSMASPHAAALAALIKSVNPDLTNEEVMDIMRKTAVDLGDKGRDIYFGYGRIDVMRALKAADQTANTLGGFRLNFERRIETLRHRFGFGEAE</sequence>
<organism evidence="10 11">
    <name type="scientific">Thermobacillus xylanilyticus</name>
    <dbReference type="NCBI Taxonomy" id="76633"/>
    <lineage>
        <taxon>Bacteria</taxon>
        <taxon>Bacillati</taxon>
        <taxon>Bacillota</taxon>
        <taxon>Bacilli</taxon>
        <taxon>Bacillales</taxon>
        <taxon>Paenibacillaceae</taxon>
        <taxon>Thermobacillus</taxon>
    </lineage>
</organism>
<dbReference type="PANTHER" id="PTHR43806">
    <property type="entry name" value="PEPTIDASE S8"/>
    <property type="match status" value="1"/>
</dbReference>
<dbReference type="CDD" id="cd07484">
    <property type="entry name" value="Peptidases_S8_Thermitase_like"/>
    <property type="match status" value="1"/>
</dbReference>
<dbReference type="InterPro" id="IPR050131">
    <property type="entry name" value="Peptidase_S8_subtilisin-like"/>
</dbReference>
<evidence type="ECO:0000256" key="1">
    <source>
        <dbReference type="ARBA" id="ARBA00004613"/>
    </source>
</evidence>
<dbReference type="RefSeq" id="WP_213484002.1">
    <property type="nucleotide sequence ID" value="NZ_CAJRAY010000032.1"/>
</dbReference>
<dbReference type="InterPro" id="IPR023827">
    <property type="entry name" value="Peptidase_S8_Asp-AS"/>
</dbReference>
<evidence type="ECO:0000256" key="4">
    <source>
        <dbReference type="ARBA" id="ARBA00022670"/>
    </source>
</evidence>
<name>A0ABN7RU00_THEXY</name>
<gene>
    <name evidence="10" type="primary">txxe 1396</name>
    <name evidence="10" type="ORF">TXXE_07005</name>
</gene>
<comment type="similarity">
    <text evidence="2 7 8">Belongs to the peptidase S8 family.</text>
</comment>
<evidence type="ECO:0000259" key="9">
    <source>
        <dbReference type="Pfam" id="PF00082"/>
    </source>
</evidence>
<dbReference type="SUPFAM" id="SSF52743">
    <property type="entry name" value="Subtilisin-like"/>
    <property type="match status" value="1"/>
</dbReference>
<feature type="active site" description="Charge relay system" evidence="7">
    <location>
        <position position="380"/>
    </location>
</feature>
<dbReference type="PANTHER" id="PTHR43806:SF11">
    <property type="entry name" value="CEREVISIN-RELATED"/>
    <property type="match status" value="1"/>
</dbReference>
<dbReference type="InterPro" id="IPR022398">
    <property type="entry name" value="Peptidase_S8_His-AS"/>
</dbReference>
<evidence type="ECO:0000313" key="10">
    <source>
        <dbReference type="EMBL" id="CAG5083582.1"/>
    </source>
</evidence>
<dbReference type="PROSITE" id="PS51892">
    <property type="entry name" value="SUBTILASE"/>
    <property type="match status" value="1"/>
</dbReference>
<dbReference type="Proteomes" id="UP000681526">
    <property type="component" value="Unassembled WGS sequence"/>
</dbReference>
<evidence type="ECO:0000256" key="2">
    <source>
        <dbReference type="ARBA" id="ARBA00011073"/>
    </source>
</evidence>
<dbReference type="PRINTS" id="PR00723">
    <property type="entry name" value="SUBTILISIN"/>
</dbReference>
<evidence type="ECO:0000256" key="5">
    <source>
        <dbReference type="ARBA" id="ARBA00022801"/>
    </source>
</evidence>
<evidence type="ECO:0000256" key="8">
    <source>
        <dbReference type="RuleBase" id="RU003355"/>
    </source>
</evidence>
<dbReference type="Pfam" id="PF00082">
    <property type="entry name" value="Peptidase_S8"/>
    <property type="match status" value="1"/>
</dbReference>
<dbReference type="PROSITE" id="PS00138">
    <property type="entry name" value="SUBTILASE_SER"/>
    <property type="match status" value="1"/>
</dbReference>
<keyword evidence="5 7" id="KW-0378">Hydrolase</keyword>
<evidence type="ECO:0000256" key="6">
    <source>
        <dbReference type="ARBA" id="ARBA00022825"/>
    </source>
</evidence>